<dbReference type="InterPro" id="IPR002669">
    <property type="entry name" value="UreD"/>
</dbReference>
<organism evidence="4 5">
    <name type="scientific">Paraburkholderia fungorum</name>
    <dbReference type="NCBI Taxonomy" id="134537"/>
    <lineage>
        <taxon>Bacteria</taxon>
        <taxon>Pseudomonadati</taxon>
        <taxon>Pseudomonadota</taxon>
        <taxon>Betaproteobacteria</taxon>
        <taxon>Burkholderiales</taxon>
        <taxon>Burkholderiaceae</taxon>
        <taxon>Paraburkholderia</taxon>
    </lineage>
</organism>
<protein>
    <recommendedName>
        <fullName evidence="3">Urease accessory protein UreD</fullName>
    </recommendedName>
</protein>
<sequence>MTGGLLSMRFVRDSEGRTRLAQRRQCYPLTTTAVLPTTHGPGALIYVQNAAGAVFGGDRLAIDMCLEAGAAVCVSTPSATRLQGGALSVQKTEVSVGRGAFFESVPDMIIPHALAHHRQQTSIDLADDASAIIVDTLAPGRVARGESHAYHGVSLRLQARFGGVPVLHDACSFYPSDADPALEGSLGKEGYVGSLFALCRDGRQDALAERIDAALAALPGVYGGALPLASGHGAVARFLAGDAPLLRKATYVAWNAARRHLRGLPAPTLRK</sequence>
<keyword evidence="3" id="KW-0963">Cytoplasm</keyword>
<comment type="function">
    <text evidence="3">Required for maturation of urease via the functional incorporation of the urease nickel metallocenter.</text>
</comment>
<comment type="subunit">
    <text evidence="3">UreD, UreF and UreG form a complex that acts as a GTP-hydrolysis-dependent molecular chaperone, activating the urease apoprotein by helping to assemble the nickel containing metallocenter of UreC. The UreE protein probably delivers the nickel.</text>
</comment>
<reference evidence="4" key="1">
    <citation type="submission" date="2022-08" db="EMBL/GenBank/DDBJ databases">
        <authorList>
            <person name="Kim S.-J."/>
        </authorList>
    </citation>
    <scope>NUCLEOTIDE SEQUENCE</scope>
    <source>
        <strain evidence="4">KJ</strain>
    </source>
</reference>
<dbReference type="EMBL" id="JANSLM010000026">
    <property type="protein sequence ID" value="MDT8843577.1"/>
    <property type="molecule type" value="Genomic_DNA"/>
</dbReference>
<comment type="similarity">
    <text evidence="1 3">Belongs to the UreD family.</text>
</comment>
<comment type="subcellular location">
    <subcellularLocation>
        <location evidence="3">Cytoplasm</location>
    </subcellularLocation>
</comment>
<evidence type="ECO:0000256" key="1">
    <source>
        <dbReference type="ARBA" id="ARBA00007177"/>
    </source>
</evidence>
<dbReference type="GO" id="GO:0005737">
    <property type="term" value="C:cytoplasm"/>
    <property type="evidence" value="ECO:0007669"/>
    <property type="project" value="UniProtKB-SubCell"/>
</dbReference>
<dbReference type="Pfam" id="PF01774">
    <property type="entry name" value="UreD"/>
    <property type="match status" value="1"/>
</dbReference>
<keyword evidence="2 3" id="KW-0143">Chaperone</keyword>
<gene>
    <name evidence="3" type="primary">ureD</name>
    <name evidence="4" type="ORF">ParKJ_39900</name>
</gene>
<comment type="caution">
    <text evidence="4">The sequence shown here is derived from an EMBL/GenBank/DDBJ whole genome shotgun (WGS) entry which is preliminary data.</text>
</comment>
<keyword evidence="3" id="KW-0996">Nickel insertion</keyword>
<dbReference type="PANTHER" id="PTHR33643">
    <property type="entry name" value="UREASE ACCESSORY PROTEIN D"/>
    <property type="match status" value="1"/>
</dbReference>
<evidence type="ECO:0000313" key="5">
    <source>
        <dbReference type="Proteomes" id="UP001246473"/>
    </source>
</evidence>
<dbReference type="HAMAP" id="MF_01384">
    <property type="entry name" value="UreD"/>
    <property type="match status" value="1"/>
</dbReference>
<dbReference type="Proteomes" id="UP001246473">
    <property type="component" value="Unassembled WGS sequence"/>
</dbReference>
<evidence type="ECO:0000256" key="2">
    <source>
        <dbReference type="ARBA" id="ARBA00023186"/>
    </source>
</evidence>
<dbReference type="RefSeq" id="WP_310699479.1">
    <property type="nucleotide sequence ID" value="NZ_JANSLM010000026.1"/>
</dbReference>
<dbReference type="GO" id="GO:0016151">
    <property type="term" value="F:nickel cation binding"/>
    <property type="evidence" value="ECO:0007669"/>
    <property type="project" value="UniProtKB-UniRule"/>
</dbReference>
<accession>A0AAP5QJX2</accession>
<dbReference type="AlphaFoldDB" id="A0AAP5QJX2"/>
<evidence type="ECO:0000256" key="3">
    <source>
        <dbReference type="HAMAP-Rule" id="MF_01384"/>
    </source>
</evidence>
<proteinExistence type="inferred from homology"/>
<dbReference type="PANTHER" id="PTHR33643:SF1">
    <property type="entry name" value="UREASE ACCESSORY PROTEIN D"/>
    <property type="match status" value="1"/>
</dbReference>
<name>A0AAP5QJX2_9BURK</name>
<evidence type="ECO:0000313" key="4">
    <source>
        <dbReference type="EMBL" id="MDT8843577.1"/>
    </source>
</evidence>